<proteinExistence type="predicted"/>
<dbReference type="Pfam" id="PF00512">
    <property type="entry name" value="HisKA"/>
    <property type="match status" value="1"/>
</dbReference>
<dbReference type="Pfam" id="PF02518">
    <property type="entry name" value="HATPase_c"/>
    <property type="match status" value="1"/>
</dbReference>
<feature type="domain" description="PAS" evidence="8">
    <location>
        <begin position="136"/>
        <end position="178"/>
    </location>
</feature>
<evidence type="ECO:0000313" key="11">
    <source>
        <dbReference type="Proteomes" id="UP000323324"/>
    </source>
</evidence>
<dbReference type="InterPro" id="IPR013767">
    <property type="entry name" value="PAS_fold"/>
</dbReference>
<dbReference type="SUPFAM" id="SSF55785">
    <property type="entry name" value="PYP-like sensor domain (PAS domain)"/>
    <property type="match status" value="3"/>
</dbReference>
<evidence type="ECO:0000256" key="1">
    <source>
        <dbReference type="ARBA" id="ARBA00000085"/>
    </source>
</evidence>
<dbReference type="InterPro" id="IPR004358">
    <property type="entry name" value="Sig_transdc_His_kin-like_C"/>
</dbReference>
<dbReference type="SMART" id="SM00388">
    <property type="entry name" value="HisKA"/>
    <property type="match status" value="1"/>
</dbReference>
<dbReference type="InterPro" id="IPR036097">
    <property type="entry name" value="HisK_dim/P_sf"/>
</dbReference>
<dbReference type="GO" id="GO:0006355">
    <property type="term" value="P:regulation of DNA-templated transcription"/>
    <property type="evidence" value="ECO:0007669"/>
    <property type="project" value="InterPro"/>
</dbReference>
<dbReference type="InterPro" id="IPR050736">
    <property type="entry name" value="Sensor_HK_Regulatory"/>
</dbReference>
<dbReference type="SMART" id="SM00091">
    <property type="entry name" value="PAS"/>
    <property type="match status" value="3"/>
</dbReference>
<dbReference type="CDD" id="cd00082">
    <property type="entry name" value="HisKA"/>
    <property type="match status" value="1"/>
</dbReference>
<dbReference type="InterPro" id="IPR001610">
    <property type="entry name" value="PAC"/>
</dbReference>
<dbReference type="RefSeq" id="WP_148370451.1">
    <property type="nucleotide sequence ID" value="NZ_VSKM01000011.1"/>
</dbReference>
<dbReference type="InterPro" id="IPR005467">
    <property type="entry name" value="His_kinase_dom"/>
</dbReference>
<dbReference type="SMART" id="SM00086">
    <property type="entry name" value="PAC"/>
    <property type="match status" value="3"/>
</dbReference>
<dbReference type="SMART" id="SM00387">
    <property type="entry name" value="HATPase_c"/>
    <property type="match status" value="1"/>
</dbReference>
<dbReference type="InterPro" id="IPR036890">
    <property type="entry name" value="HATPase_C_sf"/>
</dbReference>
<dbReference type="EC" id="2.7.13.3" evidence="2"/>
<dbReference type="Pfam" id="PF13426">
    <property type="entry name" value="PAS_9"/>
    <property type="match status" value="2"/>
</dbReference>
<dbReference type="CDD" id="cd00075">
    <property type="entry name" value="HATPase"/>
    <property type="match status" value="1"/>
</dbReference>
<dbReference type="Gene3D" id="1.10.287.130">
    <property type="match status" value="1"/>
</dbReference>
<protein>
    <recommendedName>
        <fullName evidence="2">histidine kinase</fullName>
        <ecNumber evidence="2">2.7.13.3</ecNumber>
    </recommendedName>
</protein>
<dbReference type="InterPro" id="IPR003594">
    <property type="entry name" value="HATPase_dom"/>
</dbReference>
<keyword evidence="3" id="KW-0597">Phosphoprotein</keyword>
<evidence type="ECO:0000256" key="5">
    <source>
        <dbReference type="ARBA" id="ARBA00022777"/>
    </source>
</evidence>
<organism evidence="10 11">
    <name type="scientific">Bizionia saleffrena</name>
    <dbReference type="NCBI Taxonomy" id="291189"/>
    <lineage>
        <taxon>Bacteria</taxon>
        <taxon>Pseudomonadati</taxon>
        <taxon>Bacteroidota</taxon>
        <taxon>Flavobacteriia</taxon>
        <taxon>Flavobacteriales</taxon>
        <taxon>Flavobacteriaceae</taxon>
        <taxon>Bizionia</taxon>
    </lineage>
</organism>
<evidence type="ECO:0000259" key="8">
    <source>
        <dbReference type="PROSITE" id="PS50112"/>
    </source>
</evidence>
<dbReference type="SUPFAM" id="SSF55874">
    <property type="entry name" value="ATPase domain of HSP90 chaperone/DNA topoisomerase II/histidine kinase"/>
    <property type="match status" value="1"/>
</dbReference>
<keyword evidence="5" id="KW-0418">Kinase</keyword>
<evidence type="ECO:0000256" key="6">
    <source>
        <dbReference type="ARBA" id="ARBA00023012"/>
    </source>
</evidence>
<keyword evidence="6" id="KW-0902">Two-component regulatory system</keyword>
<dbReference type="PRINTS" id="PR00344">
    <property type="entry name" value="BCTRLSENSOR"/>
</dbReference>
<dbReference type="SUPFAM" id="SSF47384">
    <property type="entry name" value="Homodimeric domain of signal transducing histidine kinase"/>
    <property type="match status" value="1"/>
</dbReference>
<evidence type="ECO:0000313" key="10">
    <source>
        <dbReference type="EMBL" id="TYB72558.1"/>
    </source>
</evidence>
<sequence length="626" mass="71594">MIPQNQEIFNILLEAVSEGVIIVDSTQKIVEVNQTAETLFGYKKRELLQKELNSLIPPEYHKNHHNHFENFIKSGERRSMKEASDIYGLKKNGSKIAIEVELSPFTIYNNSYVMALINDVSERKEIERNLMLKSSALQSASNGIFITDALQEDNPIIYSNTAFQNLTGYSSEEIINRNCRFLQGIDGDKDSLKLLKEAFTNANSSQIKLRNYKKDGTFFWNDIYIMPIINSEGVVTNYISIQNDITNSIKAEEESNHLSNIIHKSLNEIYVFDVLTLKFLNVNYGAQKNLGYTLKELQKLTPLDLKINDSVTDFRENMAVLLKKDLEKLEFESVHQRKDGSLYPVEVHLQLSCYGEKEVFVAIVLDITERKNYTKKLEKTVEERTKQLKMALSKEKELNELKTKFLTLVSHEFKTPLSGILTSSVLLGKYKRSKEQDKRDKHVKIIGDKVEYLNTILNDFLSLERLESGMLKYNLSHFKLSKVIDEVIYNANMLLKEGQFITYPDNIDDLSLFQDEKIMVLVLSNLINNSILYSKAHTTITIGVAQDNTFTTIEIKDQSIGIPLADQKNIFDRYFRARNVVNIQGTGIGLNIVKTHLENLGGTIRFTSKENEGATFTITLPNTAKQ</sequence>
<reference evidence="10 11" key="1">
    <citation type="submission" date="2019-08" db="EMBL/GenBank/DDBJ databases">
        <title>Genomes of Antarctic Bizionia species.</title>
        <authorList>
            <person name="Bowman J.P."/>
        </authorList>
    </citation>
    <scope>NUCLEOTIDE SEQUENCE [LARGE SCALE GENOMIC DNA]</scope>
    <source>
        <strain evidence="10 11">HFD</strain>
    </source>
</reference>
<evidence type="ECO:0000256" key="2">
    <source>
        <dbReference type="ARBA" id="ARBA00012438"/>
    </source>
</evidence>
<dbReference type="GO" id="GO:0000155">
    <property type="term" value="F:phosphorelay sensor kinase activity"/>
    <property type="evidence" value="ECO:0007669"/>
    <property type="project" value="InterPro"/>
</dbReference>
<dbReference type="InterPro" id="IPR000700">
    <property type="entry name" value="PAS-assoc_C"/>
</dbReference>
<feature type="domain" description="PAC" evidence="9">
    <location>
        <begin position="203"/>
        <end position="257"/>
    </location>
</feature>
<feature type="domain" description="PAC" evidence="9">
    <location>
        <begin position="327"/>
        <end position="379"/>
    </location>
</feature>
<dbReference type="InterPro" id="IPR035965">
    <property type="entry name" value="PAS-like_dom_sf"/>
</dbReference>
<name>A0A8H2LG22_9FLAO</name>
<feature type="domain" description="PAS" evidence="8">
    <location>
        <begin position="5"/>
        <end position="75"/>
    </location>
</feature>
<dbReference type="Pfam" id="PF00989">
    <property type="entry name" value="PAS"/>
    <property type="match status" value="1"/>
</dbReference>
<comment type="caution">
    <text evidence="10">The sequence shown here is derived from an EMBL/GenBank/DDBJ whole genome shotgun (WGS) entry which is preliminary data.</text>
</comment>
<evidence type="ECO:0000256" key="4">
    <source>
        <dbReference type="ARBA" id="ARBA00022679"/>
    </source>
</evidence>
<feature type="domain" description="Histidine kinase" evidence="7">
    <location>
        <begin position="408"/>
        <end position="624"/>
    </location>
</feature>
<evidence type="ECO:0000259" key="9">
    <source>
        <dbReference type="PROSITE" id="PS50113"/>
    </source>
</evidence>
<gene>
    <name evidence="10" type="ORF">ES676_11365</name>
</gene>
<dbReference type="Gene3D" id="3.30.565.10">
    <property type="entry name" value="Histidine kinase-like ATPase, C-terminal domain"/>
    <property type="match status" value="1"/>
</dbReference>
<dbReference type="PROSITE" id="PS50109">
    <property type="entry name" value="HIS_KIN"/>
    <property type="match status" value="1"/>
</dbReference>
<dbReference type="InterPro" id="IPR000014">
    <property type="entry name" value="PAS"/>
</dbReference>
<evidence type="ECO:0000256" key="3">
    <source>
        <dbReference type="ARBA" id="ARBA00022553"/>
    </source>
</evidence>
<dbReference type="PANTHER" id="PTHR43711">
    <property type="entry name" value="TWO-COMPONENT HISTIDINE KINASE"/>
    <property type="match status" value="1"/>
</dbReference>
<keyword evidence="4" id="KW-0808">Transferase</keyword>
<keyword evidence="11" id="KW-1185">Reference proteome</keyword>
<dbReference type="EMBL" id="VSKM01000011">
    <property type="protein sequence ID" value="TYB72558.1"/>
    <property type="molecule type" value="Genomic_DNA"/>
</dbReference>
<dbReference type="PROSITE" id="PS50112">
    <property type="entry name" value="PAS"/>
    <property type="match status" value="2"/>
</dbReference>
<dbReference type="InterPro" id="IPR003661">
    <property type="entry name" value="HisK_dim/P_dom"/>
</dbReference>
<dbReference type="Gene3D" id="3.30.450.20">
    <property type="entry name" value="PAS domain"/>
    <property type="match status" value="3"/>
</dbReference>
<dbReference type="AlphaFoldDB" id="A0A8H2LG22"/>
<dbReference type="CDD" id="cd00130">
    <property type="entry name" value="PAS"/>
    <property type="match status" value="3"/>
</dbReference>
<dbReference type="PROSITE" id="PS50113">
    <property type="entry name" value="PAC"/>
    <property type="match status" value="2"/>
</dbReference>
<dbReference type="Proteomes" id="UP000323324">
    <property type="component" value="Unassembled WGS sequence"/>
</dbReference>
<comment type="catalytic activity">
    <reaction evidence="1">
        <text>ATP + protein L-histidine = ADP + protein N-phospho-L-histidine.</text>
        <dbReference type="EC" id="2.7.13.3"/>
    </reaction>
</comment>
<dbReference type="NCBIfam" id="TIGR00229">
    <property type="entry name" value="sensory_box"/>
    <property type="match status" value="3"/>
</dbReference>
<accession>A0A8H2LG22</accession>
<evidence type="ECO:0000259" key="7">
    <source>
        <dbReference type="PROSITE" id="PS50109"/>
    </source>
</evidence>
<dbReference type="PANTHER" id="PTHR43711:SF26">
    <property type="entry name" value="SENSOR HISTIDINE KINASE RCSC"/>
    <property type="match status" value="1"/>
</dbReference>